<evidence type="ECO:0000313" key="3">
    <source>
        <dbReference type="Proteomes" id="UP000053237"/>
    </source>
</evidence>
<sequence length="184" mass="21339">MKRLTVYFFHVHFRQLTLISDCSSCSLHVSILHKVTVAFMSRFSIRSVQGPGSHILTGEEYYLLTLLKSHILPHGKFAGNFYRINLGMNQKWRLPPYCTCKRRLALCCLLVIFVQYMQELHGFNYNCAALLTLFLIKTLPHSDHVKEFTVIHHFDHISHVNFQVAIYHGLIISLTTIGFSFIVR</sequence>
<keyword evidence="1" id="KW-0812">Transmembrane</keyword>
<comment type="caution">
    <text evidence="2">The sequence shown here is derived from an EMBL/GenBank/DDBJ whole genome shotgun (WGS) entry which is preliminary data.</text>
</comment>
<evidence type="ECO:0000313" key="2">
    <source>
        <dbReference type="EMBL" id="CCI39392.1"/>
    </source>
</evidence>
<feature type="transmembrane region" description="Helical" evidence="1">
    <location>
        <begin position="160"/>
        <end position="183"/>
    </location>
</feature>
<dbReference type="Proteomes" id="UP000053237">
    <property type="component" value="Unassembled WGS sequence"/>
</dbReference>
<proteinExistence type="predicted"/>
<name>A0A024FYC4_9STRA</name>
<dbReference type="InParanoid" id="A0A024FYC4"/>
<accession>A0A024FYC4</accession>
<reference evidence="2 3" key="1">
    <citation type="submission" date="2012-05" db="EMBL/GenBank/DDBJ databases">
        <title>Recombination and specialization in a pathogen metapopulation.</title>
        <authorList>
            <person name="Gardiner A."/>
            <person name="Kemen E."/>
            <person name="Schultz-Larsen T."/>
            <person name="MacLean D."/>
            <person name="Van Oosterhout C."/>
            <person name="Jones J.D.G."/>
        </authorList>
    </citation>
    <scope>NUCLEOTIDE SEQUENCE [LARGE SCALE GENOMIC DNA]</scope>
    <source>
        <strain evidence="2 3">Ac Nc2</strain>
    </source>
</reference>
<dbReference type="AlphaFoldDB" id="A0A024FYC4"/>
<keyword evidence="3" id="KW-1185">Reference proteome</keyword>
<dbReference type="EMBL" id="CAIX01000001">
    <property type="protein sequence ID" value="CCI39392.1"/>
    <property type="molecule type" value="Genomic_DNA"/>
</dbReference>
<evidence type="ECO:0000256" key="1">
    <source>
        <dbReference type="SAM" id="Phobius"/>
    </source>
</evidence>
<protein>
    <submittedName>
        <fullName evidence="2">Uncharacterized protein</fullName>
    </submittedName>
</protein>
<keyword evidence="1" id="KW-0472">Membrane</keyword>
<organism evidence="2 3">
    <name type="scientific">Albugo candida</name>
    <dbReference type="NCBI Taxonomy" id="65357"/>
    <lineage>
        <taxon>Eukaryota</taxon>
        <taxon>Sar</taxon>
        <taxon>Stramenopiles</taxon>
        <taxon>Oomycota</taxon>
        <taxon>Peronosporomycetes</taxon>
        <taxon>Albuginales</taxon>
        <taxon>Albuginaceae</taxon>
        <taxon>Albugo</taxon>
    </lineage>
</organism>
<gene>
    <name evidence="2" type="ORF">BN9_001750</name>
</gene>
<keyword evidence="1" id="KW-1133">Transmembrane helix</keyword>